<dbReference type="SUPFAM" id="SSF81383">
    <property type="entry name" value="F-box domain"/>
    <property type="match status" value="1"/>
</dbReference>
<evidence type="ECO:0000256" key="1">
    <source>
        <dbReference type="PROSITE-ProRule" id="PRU00221"/>
    </source>
</evidence>
<dbReference type="Gene3D" id="1.20.1280.50">
    <property type="match status" value="1"/>
</dbReference>
<dbReference type="Pfam" id="PF12937">
    <property type="entry name" value="F-box-like"/>
    <property type="match status" value="1"/>
</dbReference>
<dbReference type="InterPro" id="IPR036047">
    <property type="entry name" value="F-box-like_dom_sf"/>
</dbReference>
<dbReference type="RefSeq" id="XP_015598852.1">
    <property type="nucleotide sequence ID" value="XM_015743366.2"/>
</dbReference>
<accession>A0AAJ7RKF8</accession>
<dbReference type="PANTHER" id="PTHR14381">
    <property type="entry name" value="DACTYLIN"/>
    <property type="match status" value="1"/>
</dbReference>
<dbReference type="InterPro" id="IPR036322">
    <property type="entry name" value="WD40_repeat_dom_sf"/>
</dbReference>
<keyword evidence="3" id="KW-1185">Reference proteome</keyword>
<dbReference type="Pfam" id="PF00400">
    <property type="entry name" value="WD40"/>
    <property type="match status" value="1"/>
</dbReference>
<dbReference type="SMART" id="SM00256">
    <property type="entry name" value="FBOX"/>
    <property type="match status" value="1"/>
</dbReference>
<dbReference type="InterPro" id="IPR001810">
    <property type="entry name" value="F-box_dom"/>
</dbReference>
<dbReference type="GeneID" id="107269487"/>
<evidence type="ECO:0000313" key="10">
    <source>
        <dbReference type="RefSeq" id="XP_024942582.1"/>
    </source>
</evidence>
<dbReference type="GO" id="GO:0031146">
    <property type="term" value="P:SCF-dependent proteasomal ubiquitin-dependent protein catabolic process"/>
    <property type="evidence" value="ECO:0007669"/>
    <property type="project" value="TreeGrafter"/>
</dbReference>
<name>A0AAJ7RKF8_CEPCN</name>
<dbReference type="PANTHER" id="PTHR14381:SF1">
    <property type="entry name" value="F-BOX_WD REPEAT-CONTAINING PROTEIN 4"/>
    <property type="match status" value="1"/>
</dbReference>
<dbReference type="RefSeq" id="XP_024942578.1">
    <property type="nucleotide sequence ID" value="XM_025086810.1"/>
</dbReference>
<dbReference type="PROSITE" id="PS50181">
    <property type="entry name" value="FBOX"/>
    <property type="match status" value="1"/>
</dbReference>
<dbReference type="AlphaFoldDB" id="A0AAJ7RKF8"/>
<evidence type="ECO:0000313" key="6">
    <source>
        <dbReference type="RefSeq" id="XP_024942578.1"/>
    </source>
</evidence>
<organism evidence="3 9">
    <name type="scientific">Cephus cinctus</name>
    <name type="common">Wheat stem sawfly</name>
    <dbReference type="NCBI Taxonomy" id="211228"/>
    <lineage>
        <taxon>Eukaryota</taxon>
        <taxon>Metazoa</taxon>
        <taxon>Ecdysozoa</taxon>
        <taxon>Arthropoda</taxon>
        <taxon>Hexapoda</taxon>
        <taxon>Insecta</taxon>
        <taxon>Pterygota</taxon>
        <taxon>Neoptera</taxon>
        <taxon>Endopterygota</taxon>
        <taxon>Hymenoptera</taxon>
        <taxon>Cephoidea</taxon>
        <taxon>Cephidae</taxon>
        <taxon>Cephus</taxon>
    </lineage>
</organism>
<dbReference type="PROSITE" id="PS50082">
    <property type="entry name" value="WD_REPEATS_2"/>
    <property type="match status" value="1"/>
</dbReference>
<evidence type="ECO:0000313" key="3">
    <source>
        <dbReference type="Proteomes" id="UP000694920"/>
    </source>
</evidence>
<dbReference type="SUPFAM" id="SSF50978">
    <property type="entry name" value="WD40 repeat-like"/>
    <property type="match status" value="1"/>
</dbReference>
<reference evidence="4 5" key="1">
    <citation type="submission" date="2025-04" db="UniProtKB">
        <authorList>
            <consortium name="RefSeq"/>
        </authorList>
    </citation>
    <scope>IDENTIFICATION</scope>
</reference>
<evidence type="ECO:0000313" key="8">
    <source>
        <dbReference type="RefSeq" id="XP_024942580.1"/>
    </source>
</evidence>
<dbReference type="InterPro" id="IPR052301">
    <property type="entry name" value="SCF_F-box/WD-repeat"/>
</dbReference>
<dbReference type="SMART" id="SM00320">
    <property type="entry name" value="WD40"/>
    <property type="match status" value="5"/>
</dbReference>
<evidence type="ECO:0000313" key="5">
    <source>
        <dbReference type="RefSeq" id="XP_024942577.1"/>
    </source>
</evidence>
<dbReference type="FunFam" id="2.130.10.10:FF:002194">
    <property type="entry name" value="Uncharacterized protein"/>
    <property type="match status" value="1"/>
</dbReference>
<evidence type="ECO:0000259" key="2">
    <source>
        <dbReference type="PROSITE" id="PS50181"/>
    </source>
</evidence>
<gene>
    <name evidence="4 5 6 7 8 9 10" type="primary">LOC107269487</name>
</gene>
<evidence type="ECO:0000313" key="7">
    <source>
        <dbReference type="RefSeq" id="XP_024942579.1"/>
    </source>
</evidence>
<protein>
    <submittedName>
        <fullName evidence="4 5">F-box/WD repeat-containing protein 4 isoform X1</fullName>
    </submittedName>
</protein>
<dbReference type="RefSeq" id="XP_024942579.1">
    <property type="nucleotide sequence ID" value="XM_025086811.1"/>
</dbReference>
<dbReference type="RefSeq" id="XP_024942582.1">
    <property type="nucleotide sequence ID" value="XM_025086814.1"/>
</dbReference>
<dbReference type="KEGG" id="ccin:107269487"/>
<feature type="repeat" description="WD" evidence="1">
    <location>
        <begin position="177"/>
        <end position="206"/>
    </location>
</feature>
<dbReference type="InterPro" id="IPR001680">
    <property type="entry name" value="WD40_rpt"/>
</dbReference>
<keyword evidence="1" id="KW-0853">WD repeat</keyword>
<feature type="domain" description="F-box" evidence="2">
    <location>
        <begin position="4"/>
        <end position="50"/>
    </location>
</feature>
<dbReference type="GO" id="GO:0019005">
    <property type="term" value="C:SCF ubiquitin ligase complex"/>
    <property type="evidence" value="ECO:0007669"/>
    <property type="project" value="TreeGrafter"/>
</dbReference>
<dbReference type="RefSeq" id="XP_024942580.1">
    <property type="nucleotide sequence ID" value="XM_025086812.1"/>
</dbReference>
<evidence type="ECO:0000313" key="9">
    <source>
        <dbReference type="RefSeq" id="XP_024942581.1"/>
    </source>
</evidence>
<proteinExistence type="predicted"/>
<dbReference type="Proteomes" id="UP000694920">
    <property type="component" value="Unplaced"/>
</dbReference>
<dbReference type="RefSeq" id="XP_024942581.1">
    <property type="nucleotide sequence ID" value="XM_025086813.1"/>
</dbReference>
<dbReference type="InterPro" id="IPR015943">
    <property type="entry name" value="WD40/YVTN_repeat-like_dom_sf"/>
</dbReference>
<dbReference type="RefSeq" id="XP_024942577.1">
    <property type="nucleotide sequence ID" value="XM_025086809.1"/>
</dbReference>
<dbReference type="Gene3D" id="2.130.10.10">
    <property type="entry name" value="YVTN repeat-like/Quinoprotein amine dehydrogenase"/>
    <property type="match status" value="1"/>
</dbReference>
<sequence length="422" mass="49132">MTNVWRLDTLPSEILIIIFDYCHAFDLVRLSEVCKRFYNIVQDDTLWIKKSKLPLVTNQISKRFRDRCNPLLCLRQKWHVSRNWECGRYMERTLFWERSKLMPWIQLKQNSLWWGANVQILGYRRTEYFDAYDFFHNSMYSKDVCKFVVKDNYVISGHVDGMLEVQEIRGKGSFSSRNAHNSDINAVDATDYVILTGSNDGNVKVWPIGMHMDDISVPYGTIPIFPFSAHIPLSDRVWSLAADPTGVKFAVGLSGNKNKSPLHIFDIECYNESDVLRHCWRKGAGVLGIVWEDPNTLLTCGYDTYVRKWDLRTALCVNSWPDPTDATVYCLSSDHAYTMVTGTQYHSKAVLWDQRQKNFVQIYFVHESYESSPIYSICFDSTHLYAATDQHFIQLTFSGHSYDEMNYRYMLDAPKIKCSKTD</sequence>
<evidence type="ECO:0000313" key="4">
    <source>
        <dbReference type="RefSeq" id="XP_015598852.1"/>
    </source>
</evidence>